<evidence type="ECO:0000256" key="5">
    <source>
        <dbReference type="ARBA" id="ARBA00022989"/>
    </source>
</evidence>
<evidence type="ECO:0000256" key="8">
    <source>
        <dbReference type="SAM" id="Phobius"/>
    </source>
</evidence>
<keyword evidence="2" id="KW-0813">Transport</keyword>
<protein>
    <submittedName>
        <fullName evidence="9">Putative twin arginine-targeting protein translocase TatB</fullName>
    </submittedName>
</protein>
<sequence>MLNVGLFELIFFISFALIFLGPEKLLELLKTAYQLYQKIKNLLQNFQTDVEREIKLNELQQTLESEINNVRDLEKKLSQKIYAELHSDEPIYIGLPYSSLGKIEAIVPMEQAGHLNLYPLSYTTLNEHIITPSYLSRHMHS</sequence>
<comment type="subcellular location">
    <subcellularLocation>
        <location evidence="1">Membrane</location>
        <topology evidence="1">Single-pass membrane protein</topology>
    </subcellularLocation>
</comment>
<evidence type="ECO:0000256" key="2">
    <source>
        <dbReference type="ARBA" id="ARBA00022448"/>
    </source>
</evidence>
<keyword evidence="6" id="KW-0811">Translocation</keyword>
<evidence type="ECO:0000256" key="3">
    <source>
        <dbReference type="ARBA" id="ARBA00022692"/>
    </source>
</evidence>
<accession>D0SRP6</accession>
<name>D0SRP6_ACIJU</name>
<reference evidence="10" key="1">
    <citation type="journal article" date="2012" name="PLoS ONE">
        <title>The success of Acinetobacter species; genetic, metabolic and virulence attributes.</title>
        <authorList>
            <person name="Peleg A.Y."/>
            <person name="de Breij A."/>
            <person name="Adams M.D."/>
            <person name="Cerqueira G.M."/>
            <person name="Mocali S."/>
            <person name="Galardini M."/>
            <person name="Nibbering P.H."/>
            <person name="Earl A.M."/>
            <person name="Ward D.V."/>
            <person name="Paterson D.L."/>
            <person name="Seifert H."/>
            <person name="Dijkshoorn L."/>
        </authorList>
    </citation>
    <scope>NUCLEOTIDE SEQUENCE [LARGE SCALE GENOMIC DNA]</scope>
    <source>
        <strain evidence="10">SH205</strain>
    </source>
</reference>
<dbReference type="PRINTS" id="PR01506">
    <property type="entry name" value="TATBPROTEIN"/>
</dbReference>
<proteinExistence type="predicted"/>
<keyword evidence="4" id="KW-0653">Protein transport</keyword>
<dbReference type="HOGENOM" id="CLU_1821193_0_0_6"/>
<evidence type="ECO:0000313" key="9">
    <source>
        <dbReference type="EMBL" id="EEY91384.1"/>
    </source>
</evidence>
<dbReference type="Pfam" id="PF02416">
    <property type="entry name" value="TatA_B_E"/>
    <property type="match status" value="1"/>
</dbReference>
<keyword evidence="5 8" id="KW-1133">Transmembrane helix</keyword>
<evidence type="ECO:0000256" key="6">
    <source>
        <dbReference type="ARBA" id="ARBA00023010"/>
    </source>
</evidence>
<dbReference type="Proteomes" id="UP000018442">
    <property type="component" value="Unassembled WGS sequence"/>
</dbReference>
<dbReference type="EMBL" id="GG705027">
    <property type="protein sequence ID" value="EEY91384.1"/>
    <property type="molecule type" value="Genomic_DNA"/>
</dbReference>
<keyword evidence="7 8" id="KW-0472">Membrane</keyword>
<dbReference type="AlphaFoldDB" id="D0SRP6"/>
<evidence type="ECO:0000256" key="4">
    <source>
        <dbReference type="ARBA" id="ARBA00022927"/>
    </source>
</evidence>
<feature type="transmembrane region" description="Helical" evidence="8">
    <location>
        <begin position="6"/>
        <end position="26"/>
    </location>
</feature>
<dbReference type="RefSeq" id="WP_005404033.1">
    <property type="nucleotide sequence ID" value="NZ_GG705027.1"/>
</dbReference>
<evidence type="ECO:0000256" key="7">
    <source>
        <dbReference type="ARBA" id="ARBA00023136"/>
    </source>
</evidence>
<gene>
    <name evidence="9" type="ORF">HMPREF0026_03156</name>
</gene>
<evidence type="ECO:0000256" key="1">
    <source>
        <dbReference type="ARBA" id="ARBA00004167"/>
    </source>
</evidence>
<organism evidence="9 10">
    <name type="scientific">Acinetobacter junii SH205</name>
    <dbReference type="NCBI Taxonomy" id="575587"/>
    <lineage>
        <taxon>Bacteria</taxon>
        <taxon>Pseudomonadati</taxon>
        <taxon>Pseudomonadota</taxon>
        <taxon>Gammaproteobacteria</taxon>
        <taxon>Moraxellales</taxon>
        <taxon>Moraxellaceae</taxon>
        <taxon>Acinetobacter</taxon>
    </lineage>
</organism>
<keyword evidence="3 8" id="KW-0812">Transmembrane</keyword>
<evidence type="ECO:0000313" key="10">
    <source>
        <dbReference type="Proteomes" id="UP000018442"/>
    </source>
</evidence>
<dbReference type="InterPro" id="IPR003369">
    <property type="entry name" value="TatA/B/E"/>
</dbReference>